<feature type="region of interest" description="Disordered" evidence="1">
    <location>
        <begin position="95"/>
        <end position="157"/>
    </location>
</feature>
<dbReference type="Proteomes" id="UP001451303">
    <property type="component" value="Unassembled WGS sequence"/>
</dbReference>
<evidence type="ECO:0000313" key="3">
    <source>
        <dbReference type="EMBL" id="KAL0465082.1"/>
    </source>
</evidence>
<feature type="compositionally biased region" description="Polar residues" evidence="1">
    <location>
        <begin position="50"/>
        <end position="63"/>
    </location>
</feature>
<proteinExistence type="predicted"/>
<dbReference type="InterPro" id="IPR025676">
    <property type="entry name" value="Clr5_dom"/>
</dbReference>
<feature type="compositionally biased region" description="Low complexity" evidence="1">
    <location>
        <begin position="101"/>
        <end position="110"/>
    </location>
</feature>
<protein>
    <submittedName>
        <fullName evidence="3">Clr5 domain-containing protein</fullName>
    </submittedName>
</protein>
<dbReference type="Pfam" id="PF14420">
    <property type="entry name" value="Clr5"/>
    <property type="match status" value="1"/>
</dbReference>
<evidence type="ECO:0000313" key="4">
    <source>
        <dbReference type="Proteomes" id="UP001451303"/>
    </source>
</evidence>
<keyword evidence="4" id="KW-1185">Reference proteome</keyword>
<dbReference type="PANTHER" id="PTHR38788:SF3">
    <property type="entry name" value="CLR5 DOMAIN-CONTAINING PROTEIN"/>
    <property type="match status" value="1"/>
</dbReference>
<feature type="region of interest" description="Disordered" evidence="1">
    <location>
        <begin position="1"/>
        <end position="22"/>
    </location>
</feature>
<reference evidence="3 4" key="1">
    <citation type="submission" date="2023-09" db="EMBL/GenBank/DDBJ databases">
        <title>Multi-omics analysis of a traditional fermented food reveals byproduct-associated fungal strains for waste-to-food upcycling.</title>
        <authorList>
            <consortium name="Lawrence Berkeley National Laboratory"/>
            <person name="Rekdal V.M."/>
            <person name="Villalobos-Escobedo J.M."/>
            <person name="Rodriguez-Valeron N."/>
            <person name="Garcia M.O."/>
            <person name="Vasquez D.P."/>
            <person name="Damayanti I."/>
            <person name="Sorensen P.M."/>
            <person name="Baidoo E.E."/>
            <person name="De Carvalho A.C."/>
            <person name="Riley R."/>
            <person name="Lipzen A."/>
            <person name="He G."/>
            <person name="Yan M."/>
            <person name="Haridas S."/>
            <person name="Daum C."/>
            <person name="Yoshinaga Y."/>
            <person name="Ng V."/>
            <person name="Grigoriev I.V."/>
            <person name="Munk R."/>
            <person name="Nuraida L."/>
            <person name="Wijaya C.H."/>
            <person name="Morales P.-C."/>
            <person name="Keasling J.D."/>
        </authorList>
    </citation>
    <scope>NUCLEOTIDE SEQUENCE [LARGE SCALE GENOMIC DNA]</scope>
    <source>
        <strain evidence="3 4">FGSC 2613</strain>
    </source>
</reference>
<accession>A0ABR3CXB8</accession>
<dbReference type="PANTHER" id="PTHR38788">
    <property type="entry name" value="CLR5 DOMAIN-CONTAINING PROTEIN"/>
    <property type="match status" value="1"/>
</dbReference>
<feature type="region of interest" description="Disordered" evidence="1">
    <location>
        <begin position="40"/>
        <end position="68"/>
    </location>
</feature>
<feature type="domain" description="Clr5" evidence="2">
    <location>
        <begin position="159"/>
        <end position="211"/>
    </location>
</feature>
<organism evidence="3 4">
    <name type="scientific">Neurospora intermedia</name>
    <dbReference type="NCBI Taxonomy" id="5142"/>
    <lineage>
        <taxon>Eukaryota</taxon>
        <taxon>Fungi</taxon>
        <taxon>Dikarya</taxon>
        <taxon>Ascomycota</taxon>
        <taxon>Pezizomycotina</taxon>
        <taxon>Sordariomycetes</taxon>
        <taxon>Sordariomycetidae</taxon>
        <taxon>Sordariales</taxon>
        <taxon>Sordariaceae</taxon>
        <taxon>Neurospora</taxon>
    </lineage>
</organism>
<name>A0ABR3CXB8_NEUIN</name>
<gene>
    <name evidence="3" type="ORF">QR685DRAFT_485931</name>
</gene>
<feature type="compositionally biased region" description="Acidic residues" evidence="1">
    <location>
        <begin position="1"/>
        <end position="11"/>
    </location>
</feature>
<sequence length="446" mass="50993">MTTDAFQEDTNPESTAGSPTPDDIIAAFLARQDDIVMYGQSQEDYPVPEQNFSSPSMQENSHGQQEHLFAPRNTFTNALLSPPPMSLVGFQREFQLPSPPQSRSASPSGSDETAPRHRRTSSYPRKTGRNSGTHVRRHTTMGTSSKGHMAHTPMVPRKAEDWEPWKTIIHQLYIVQNHILKDIIVIMENTYHFKATPKMYKNQFARWNFFKYAIKRRSRSGTDTCSGSDSSESTAEPWMIDQDHKPEEMQADTLFFRNDCGSHLDAYPSHHLDDRLSASQEPSYRFQSSQEEPIPFYLDSQISSLAQQMIMNDLEGKDLATKWNRSDFGPDFAQRLQGLYNKTTAMSDSGQVSEKVSKAIQHIYCGWMSDYYESTRQWSEMFEWKKRGLSMTSNQQYVACSMRLEELMRDHGSPGEAEELRRARMDIGWLMSGGVLPSLFECLAAR</sequence>
<feature type="compositionally biased region" description="Polar residues" evidence="1">
    <location>
        <begin position="121"/>
        <end position="133"/>
    </location>
</feature>
<comment type="caution">
    <text evidence="3">The sequence shown here is derived from an EMBL/GenBank/DDBJ whole genome shotgun (WGS) entry which is preliminary data.</text>
</comment>
<evidence type="ECO:0000259" key="2">
    <source>
        <dbReference type="Pfam" id="PF14420"/>
    </source>
</evidence>
<evidence type="ECO:0000256" key="1">
    <source>
        <dbReference type="SAM" id="MobiDB-lite"/>
    </source>
</evidence>
<dbReference type="EMBL" id="JAVLET010000019">
    <property type="protein sequence ID" value="KAL0465082.1"/>
    <property type="molecule type" value="Genomic_DNA"/>
</dbReference>